<evidence type="ECO:0000259" key="2">
    <source>
        <dbReference type="PROSITE" id="PS51746"/>
    </source>
</evidence>
<comment type="similarity">
    <text evidence="1">Belongs to the PP2C family.</text>
</comment>
<dbReference type="EMBL" id="MU006004">
    <property type="protein sequence ID" value="KAF2858692.1"/>
    <property type="molecule type" value="Genomic_DNA"/>
</dbReference>
<dbReference type="Gene3D" id="3.60.40.10">
    <property type="entry name" value="PPM-type phosphatase domain"/>
    <property type="match status" value="1"/>
</dbReference>
<keyword evidence="1" id="KW-0904">Protein phosphatase</keyword>
<evidence type="ECO:0000313" key="3">
    <source>
        <dbReference type="EMBL" id="KAF2858692.1"/>
    </source>
</evidence>
<dbReference type="GO" id="GO:0004722">
    <property type="term" value="F:protein serine/threonine phosphatase activity"/>
    <property type="evidence" value="ECO:0007669"/>
    <property type="project" value="UniProtKB-EC"/>
</dbReference>
<feature type="domain" description="PPM-type phosphatase" evidence="2">
    <location>
        <begin position="1"/>
        <end position="246"/>
    </location>
</feature>
<dbReference type="SUPFAM" id="SSF81606">
    <property type="entry name" value="PP2C-like"/>
    <property type="match status" value="1"/>
</dbReference>
<comment type="catalytic activity">
    <reaction evidence="1">
        <text>O-phospho-L-threonyl-[protein] + H2O = L-threonyl-[protein] + phosphate</text>
        <dbReference type="Rhea" id="RHEA:47004"/>
        <dbReference type="Rhea" id="RHEA-COMP:11060"/>
        <dbReference type="Rhea" id="RHEA-COMP:11605"/>
        <dbReference type="ChEBI" id="CHEBI:15377"/>
        <dbReference type="ChEBI" id="CHEBI:30013"/>
        <dbReference type="ChEBI" id="CHEBI:43474"/>
        <dbReference type="ChEBI" id="CHEBI:61977"/>
        <dbReference type="EC" id="3.1.3.16"/>
    </reaction>
</comment>
<evidence type="ECO:0000313" key="4">
    <source>
        <dbReference type="Proteomes" id="UP000799421"/>
    </source>
</evidence>
<organism evidence="3 4">
    <name type="scientific">Piedraia hortae CBS 480.64</name>
    <dbReference type="NCBI Taxonomy" id="1314780"/>
    <lineage>
        <taxon>Eukaryota</taxon>
        <taxon>Fungi</taxon>
        <taxon>Dikarya</taxon>
        <taxon>Ascomycota</taxon>
        <taxon>Pezizomycotina</taxon>
        <taxon>Dothideomycetes</taxon>
        <taxon>Dothideomycetidae</taxon>
        <taxon>Capnodiales</taxon>
        <taxon>Piedraiaceae</taxon>
        <taxon>Piedraia</taxon>
    </lineage>
</organism>
<dbReference type="Proteomes" id="UP000799421">
    <property type="component" value="Unassembled WGS sequence"/>
</dbReference>
<proteinExistence type="inferred from homology"/>
<name>A0A6A7BUE1_9PEZI</name>
<feature type="non-terminal residue" evidence="3">
    <location>
        <position position="248"/>
    </location>
</feature>
<keyword evidence="1" id="KW-0460">Magnesium</keyword>
<evidence type="ECO:0000256" key="1">
    <source>
        <dbReference type="RuleBase" id="RU366020"/>
    </source>
</evidence>
<dbReference type="PANTHER" id="PTHR12320:SF24">
    <property type="entry name" value="PROTEIN PHOSPHATASE"/>
    <property type="match status" value="1"/>
</dbReference>
<keyword evidence="4" id="KW-1185">Reference proteome</keyword>
<dbReference type="PANTHER" id="PTHR12320">
    <property type="entry name" value="PROTEIN PHOSPHATASE 2C"/>
    <property type="match status" value="1"/>
</dbReference>
<dbReference type="EC" id="3.1.3.16" evidence="1"/>
<keyword evidence="1" id="KW-0479">Metal-binding</keyword>
<dbReference type="AlphaFoldDB" id="A0A6A7BUE1"/>
<dbReference type="GO" id="GO:0046872">
    <property type="term" value="F:metal ion binding"/>
    <property type="evidence" value="ECO:0007669"/>
    <property type="project" value="UniProtKB-UniRule"/>
</dbReference>
<keyword evidence="1" id="KW-0464">Manganese</keyword>
<dbReference type="OrthoDB" id="25675at2759"/>
<gene>
    <name evidence="3" type="ORF">K470DRAFT_192565</name>
</gene>
<feature type="non-terminal residue" evidence="3">
    <location>
        <position position="1"/>
    </location>
</feature>
<comment type="catalytic activity">
    <reaction evidence="1">
        <text>O-phospho-L-seryl-[protein] + H2O = L-seryl-[protein] + phosphate</text>
        <dbReference type="Rhea" id="RHEA:20629"/>
        <dbReference type="Rhea" id="RHEA-COMP:9863"/>
        <dbReference type="Rhea" id="RHEA-COMP:11604"/>
        <dbReference type="ChEBI" id="CHEBI:15377"/>
        <dbReference type="ChEBI" id="CHEBI:29999"/>
        <dbReference type="ChEBI" id="CHEBI:43474"/>
        <dbReference type="ChEBI" id="CHEBI:83421"/>
        <dbReference type="EC" id="3.1.3.16"/>
    </reaction>
</comment>
<dbReference type="InterPro" id="IPR039123">
    <property type="entry name" value="PPTC7"/>
</dbReference>
<accession>A0A6A7BUE1</accession>
<protein>
    <recommendedName>
        <fullName evidence="1">Protein phosphatase</fullName>
        <ecNumber evidence="1">3.1.3.16</ecNumber>
    </recommendedName>
</protein>
<dbReference type="PROSITE" id="PS51746">
    <property type="entry name" value="PPM_2"/>
    <property type="match status" value="1"/>
</dbReference>
<reference evidence="3" key="1">
    <citation type="journal article" date="2020" name="Stud. Mycol.">
        <title>101 Dothideomycetes genomes: a test case for predicting lifestyles and emergence of pathogens.</title>
        <authorList>
            <person name="Haridas S."/>
            <person name="Albert R."/>
            <person name="Binder M."/>
            <person name="Bloem J."/>
            <person name="Labutti K."/>
            <person name="Salamov A."/>
            <person name="Andreopoulos B."/>
            <person name="Baker S."/>
            <person name="Barry K."/>
            <person name="Bills G."/>
            <person name="Bluhm B."/>
            <person name="Cannon C."/>
            <person name="Castanera R."/>
            <person name="Culley D."/>
            <person name="Daum C."/>
            <person name="Ezra D."/>
            <person name="Gonzalez J."/>
            <person name="Henrissat B."/>
            <person name="Kuo A."/>
            <person name="Liang C."/>
            <person name="Lipzen A."/>
            <person name="Lutzoni F."/>
            <person name="Magnuson J."/>
            <person name="Mondo S."/>
            <person name="Nolan M."/>
            <person name="Ohm R."/>
            <person name="Pangilinan J."/>
            <person name="Park H.-J."/>
            <person name="Ramirez L."/>
            <person name="Alfaro M."/>
            <person name="Sun H."/>
            <person name="Tritt A."/>
            <person name="Yoshinaga Y."/>
            <person name="Zwiers L.-H."/>
            <person name="Turgeon B."/>
            <person name="Goodwin S."/>
            <person name="Spatafora J."/>
            <person name="Crous P."/>
            <person name="Grigoriev I."/>
        </authorList>
    </citation>
    <scope>NUCLEOTIDE SEQUENCE</scope>
    <source>
        <strain evidence="3">CBS 480.64</strain>
    </source>
</reference>
<comment type="cofactor">
    <cofactor evidence="1">
        <name>Mg(2+)</name>
        <dbReference type="ChEBI" id="CHEBI:18420"/>
    </cofactor>
</comment>
<sequence>RGISVGDDALIASHNFLGANDGVGAWATKQNGRAPLWSRLLLHFWAAAIDTDDGTDGSAAPRLLQSAYDITKEGLAKGGWLGTTTTSLARLVNNGAVAELEVTHLGDSKIMLIRPVAQEPIVFQTAEQWHFFDCPRQLGTNSPDTPLVNAVVTRMAVKEGDVVVAMTDGVTDNLWGHEVASIVAEREESNSNGDSVEDTALSIVTAARNVAKDPFALSPFMERAVEEGLAAEGGKLDDISVVVARVVR</sequence>
<keyword evidence="1" id="KW-0378">Hydrolase</keyword>
<dbReference type="InterPro" id="IPR001932">
    <property type="entry name" value="PPM-type_phosphatase-like_dom"/>
</dbReference>
<comment type="cofactor">
    <cofactor evidence="1">
        <name>Mn(2+)</name>
        <dbReference type="ChEBI" id="CHEBI:29035"/>
    </cofactor>
</comment>
<dbReference type="InterPro" id="IPR036457">
    <property type="entry name" value="PPM-type-like_dom_sf"/>
</dbReference>